<dbReference type="Proteomes" id="UP000397656">
    <property type="component" value="Plasmid pRK1-3"/>
</dbReference>
<dbReference type="GeneID" id="98407069"/>
<sequence>MEDSVSVLRQALLFAALVTVGLPLIVMGLVRIWEGPKLVKRHAMIAGQLRQVELRKRDLDRAMVGRSVQVRLYDEYGEPIWAEGLGWHVRRLQKGSLGMA</sequence>
<name>A0A643FSV4_9BURK</name>
<reference evidence="1 2" key="1">
    <citation type="submission" date="2020-10" db="EMBL/GenBank/DDBJ databases">
        <title>Complete genome sequence of Cupriavidus basilensis CCUG 49340T.</title>
        <authorList>
            <person name="Salva-Serra F."/>
            <person name="Donoso R.A."/>
            <person name="Cho K.H."/>
            <person name="Yoo J.A."/>
            <person name="Lee K."/>
            <person name="Yoon S.-H."/>
            <person name="Perez-Pantoja D."/>
            <person name="Moore E.R.B."/>
        </authorList>
    </citation>
    <scope>NUCLEOTIDE SEQUENCE [LARGE SCALE GENOMIC DNA]</scope>
    <source>
        <strain evidence="2">CCUG 49340</strain>
        <plasmid evidence="1 2">pRK1-3</plasmid>
    </source>
</reference>
<accession>A0A643FSV4</accession>
<organism evidence="1 2">
    <name type="scientific">Cupriavidus basilensis</name>
    <dbReference type="NCBI Taxonomy" id="68895"/>
    <lineage>
        <taxon>Bacteria</taxon>
        <taxon>Pseudomonadati</taxon>
        <taxon>Pseudomonadota</taxon>
        <taxon>Betaproteobacteria</taxon>
        <taxon>Burkholderiales</taxon>
        <taxon>Burkholderiaceae</taxon>
        <taxon>Cupriavidus</taxon>
    </lineage>
</organism>
<dbReference type="EMBL" id="CP062807">
    <property type="protein sequence ID" value="QOT82209.1"/>
    <property type="molecule type" value="Genomic_DNA"/>
</dbReference>
<evidence type="ECO:0000313" key="1">
    <source>
        <dbReference type="EMBL" id="QOT82209.1"/>
    </source>
</evidence>
<protein>
    <submittedName>
        <fullName evidence="1">Uncharacterized protein</fullName>
    </submittedName>
</protein>
<proteinExistence type="predicted"/>
<dbReference type="AlphaFoldDB" id="A0A643FSV4"/>
<keyword evidence="1" id="KW-0614">Plasmid</keyword>
<gene>
    <name evidence="1" type="ORF">F7R26_039550</name>
</gene>
<evidence type="ECO:0000313" key="2">
    <source>
        <dbReference type="Proteomes" id="UP000397656"/>
    </source>
</evidence>
<geneLocation type="plasmid" evidence="1 2">
    <name>pRK1-3</name>
</geneLocation>
<dbReference type="RefSeq" id="WP_150986909.1">
    <property type="nucleotide sequence ID" value="NZ_CP062807.1"/>
</dbReference>